<name>A0A6G1JMK6_9PLEO</name>
<keyword evidence="1" id="KW-1133">Transmembrane helix</keyword>
<dbReference type="InterPro" id="IPR053008">
    <property type="entry name" value="Phomopsin_biosynth_assoc"/>
</dbReference>
<accession>A0A6G1JMK6</accession>
<evidence type="ECO:0000256" key="1">
    <source>
        <dbReference type="SAM" id="Phobius"/>
    </source>
</evidence>
<protein>
    <submittedName>
        <fullName evidence="2">Uncharacterized protein</fullName>
    </submittedName>
</protein>
<dbReference type="PANTHER" id="PTHR35896:SF3">
    <property type="entry name" value="MAJOR FACILITATOR SUPERFAMILY TRANSPORTER"/>
    <property type="match status" value="1"/>
</dbReference>
<keyword evidence="1" id="KW-0812">Transmembrane</keyword>
<organism evidence="2 3">
    <name type="scientific">Lentithecium fluviatile CBS 122367</name>
    <dbReference type="NCBI Taxonomy" id="1168545"/>
    <lineage>
        <taxon>Eukaryota</taxon>
        <taxon>Fungi</taxon>
        <taxon>Dikarya</taxon>
        <taxon>Ascomycota</taxon>
        <taxon>Pezizomycotina</taxon>
        <taxon>Dothideomycetes</taxon>
        <taxon>Pleosporomycetidae</taxon>
        <taxon>Pleosporales</taxon>
        <taxon>Massarineae</taxon>
        <taxon>Lentitheciaceae</taxon>
        <taxon>Lentithecium</taxon>
    </lineage>
</organism>
<dbReference type="OrthoDB" id="3501153at2759"/>
<proteinExistence type="predicted"/>
<sequence>MLLADFFNAGAFTCTRPSGASRTRAIISYVATFLIAVLLSTVVFVLHQPSSMNTLSQPTTKHLNCGNSTAEARAKGCVFDVLTNMWVPEPCWDREDTEEFMRTAPWQSYNMQDGKRLLTLEEMSERVGKDQLAPNSSSLPHGTPLREHWFLSGNSNMPVFHSLSYQHTVHYSNSLVHMAGAGDKPPDPLDMVGIRTWVGFSERDVEL</sequence>
<keyword evidence="3" id="KW-1185">Reference proteome</keyword>
<dbReference type="Proteomes" id="UP000799291">
    <property type="component" value="Unassembled WGS sequence"/>
</dbReference>
<reference evidence="2" key="1">
    <citation type="journal article" date="2020" name="Stud. Mycol.">
        <title>101 Dothideomycetes genomes: a test case for predicting lifestyles and emergence of pathogens.</title>
        <authorList>
            <person name="Haridas S."/>
            <person name="Albert R."/>
            <person name="Binder M."/>
            <person name="Bloem J."/>
            <person name="Labutti K."/>
            <person name="Salamov A."/>
            <person name="Andreopoulos B."/>
            <person name="Baker S."/>
            <person name="Barry K."/>
            <person name="Bills G."/>
            <person name="Bluhm B."/>
            <person name="Cannon C."/>
            <person name="Castanera R."/>
            <person name="Culley D."/>
            <person name="Daum C."/>
            <person name="Ezra D."/>
            <person name="Gonzalez J."/>
            <person name="Henrissat B."/>
            <person name="Kuo A."/>
            <person name="Liang C."/>
            <person name="Lipzen A."/>
            <person name="Lutzoni F."/>
            <person name="Magnuson J."/>
            <person name="Mondo S."/>
            <person name="Nolan M."/>
            <person name="Ohm R."/>
            <person name="Pangilinan J."/>
            <person name="Park H.-J."/>
            <person name="Ramirez L."/>
            <person name="Alfaro M."/>
            <person name="Sun H."/>
            <person name="Tritt A."/>
            <person name="Yoshinaga Y."/>
            <person name="Zwiers L.-H."/>
            <person name="Turgeon B."/>
            <person name="Goodwin S."/>
            <person name="Spatafora J."/>
            <person name="Crous P."/>
            <person name="Grigoriev I."/>
        </authorList>
    </citation>
    <scope>NUCLEOTIDE SEQUENCE</scope>
    <source>
        <strain evidence="2">CBS 122367</strain>
    </source>
</reference>
<evidence type="ECO:0000313" key="3">
    <source>
        <dbReference type="Proteomes" id="UP000799291"/>
    </source>
</evidence>
<keyword evidence="1" id="KW-0472">Membrane</keyword>
<dbReference type="PANTHER" id="PTHR35896">
    <property type="entry name" value="IG-LIKE DOMAIN-CONTAINING PROTEIN"/>
    <property type="match status" value="1"/>
</dbReference>
<feature type="transmembrane region" description="Helical" evidence="1">
    <location>
        <begin position="26"/>
        <end position="46"/>
    </location>
</feature>
<gene>
    <name evidence="2" type="ORF">K458DRAFT_438148</name>
</gene>
<dbReference type="EMBL" id="MU005569">
    <property type="protein sequence ID" value="KAF2691802.1"/>
    <property type="molecule type" value="Genomic_DNA"/>
</dbReference>
<evidence type="ECO:0000313" key="2">
    <source>
        <dbReference type="EMBL" id="KAF2691802.1"/>
    </source>
</evidence>
<dbReference type="AlphaFoldDB" id="A0A6G1JMK6"/>